<accession>A0AAV5T5K3</accession>
<comment type="subcellular location">
    <subcellularLocation>
        <location evidence="1">Secreted</location>
    </subcellularLocation>
</comment>
<dbReference type="AlphaFoldDB" id="A0AAV5T5K3"/>
<gene>
    <name evidence="6" type="ORF">PENTCL1PPCAC_11079</name>
</gene>
<evidence type="ECO:0000313" key="6">
    <source>
        <dbReference type="EMBL" id="GMS88904.1"/>
    </source>
</evidence>
<evidence type="ECO:0000313" key="7">
    <source>
        <dbReference type="Proteomes" id="UP001432027"/>
    </source>
</evidence>
<evidence type="ECO:0000256" key="1">
    <source>
        <dbReference type="ARBA" id="ARBA00004613"/>
    </source>
</evidence>
<name>A0AAV5T5K3_9BILA</name>
<dbReference type="GO" id="GO:0009986">
    <property type="term" value="C:cell surface"/>
    <property type="evidence" value="ECO:0007669"/>
    <property type="project" value="InterPro"/>
</dbReference>
<organism evidence="6 7">
    <name type="scientific">Pristionchus entomophagus</name>
    <dbReference type="NCBI Taxonomy" id="358040"/>
    <lineage>
        <taxon>Eukaryota</taxon>
        <taxon>Metazoa</taxon>
        <taxon>Ecdysozoa</taxon>
        <taxon>Nematoda</taxon>
        <taxon>Chromadorea</taxon>
        <taxon>Rhabditida</taxon>
        <taxon>Rhabditina</taxon>
        <taxon>Diplogasteromorpha</taxon>
        <taxon>Diplogasteroidea</taxon>
        <taxon>Neodiplogasteridae</taxon>
        <taxon>Pristionchus</taxon>
    </lineage>
</organism>
<dbReference type="GO" id="GO:0005576">
    <property type="term" value="C:extracellular region"/>
    <property type="evidence" value="ECO:0007669"/>
    <property type="project" value="UniProtKB-SubCell"/>
</dbReference>
<protein>
    <recommendedName>
        <fullName evidence="8">Transthyretin-like protein 5</fullName>
    </recommendedName>
</protein>
<feature type="signal peptide" evidence="5">
    <location>
        <begin position="1"/>
        <end position="22"/>
    </location>
</feature>
<dbReference type="InterPro" id="IPR038479">
    <property type="entry name" value="Transthyretin-like_sf"/>
</dbReference>
<dbReference type="PANTHER" id="PTHR21700:SF3">
    <property type="entry name" value="TRANSTHYRETIN-LIKE PROTEIN 5"/>
    <property type="match status" value="1"/>
</dbReference>
<comment type="similarity">
    <text evidence="2">Belongs to the nematode transthyretin-like family.</text>
</comment>
<dbReference type="InterPro" id="IPR001534">
    <property type="entry name" value="Transthyretin-like"/>
</dbReference>
<dbReference type="EMBL" id="BTSX01000003">
    <property type="protein sequence ID" value="GMS88904.1"/>
    <property type="molecule type" value="Genomic_DNA"/>
</dbReference>
<dbReference type="Pfam" id="PF01060">
    <property type="entry name" value="TTR-52"/>
    <property type="match status" value="1"/>
</dbReference>
<reference evidence="6" key="1">
    <citation type="submission" date="2023-10" db="EMBL/GenBank/DDBJ databases">
        <title>Genome assembly of Pristionchus species.</title>
        <authorList>
            <person name="Yoshida K."/>
            <person name="Sommer R.J."/>
        </authorList>
    </citation>
    <scope>NUCLEOTIDE SEQUENCE</scope>
    <source>
        <strain evidence="6">RS0144</strain>
    </source>
</reference>
<keyword evidence="7" id="KW-1185">Reference proteome</keyword>
<dbReference type="Gene3D" id="2.60.40.3330">
    <property type="match status" value="1"/>
</dbReference>
<evidence type="ECO:0000256" key="4">
    <source>
        <dbReference type="ARBA" id="ARBA00022729"/>
    </source>
</evidence>
<comment type="caution">
    <text evidence="6">The sequence shown here is derived from an EMBL/GenBank/DDBJ whole genome shotgun (WGS) entry which is preliminary data.</text>
</comment>
<keyword evidence="4 5" id="KW-0732">Signal</keyword>
<sequence>MFSTSLLIAAVAASLLATQTAAVGFSQSAAVVGNLMCHGRPASHVTVKLYDDDTGPDLDDLMDEGQTDAQGRFSLSGTTDEVLTIDPKVNIYHDCDDGIMPCQRRITIFVPSSYVSSGKSPSKTYNAGNIELAGKFEGEERDCLHKRR</sequence>
<evidence type="ECO:0008006" key="8">
    <source>
        <dbReference type="Google" id="ProtNLM"/>
    </source>
</evidence>
<dbReference type="PANTHER" id="PTHR21700">
    <property type="entry name" value="TRANSTHYRETIN-LIKE FAMILY PROTEIN-RELATED"/>
    <property type="match status" value="1"/>
</dbReference>
<keyword evidence="3" id="KW-0964">Secreted</keyword>
<evidence type="ECO:0000256" key="5">
    <source>
        <dbReference type="SAM" id="SignalP"/>
    </source>
</evidence>
<feature type="chain" id="PRO_5043741909" description="Transthyretin-like protein 5" evidence="5">
    <location>
        <begin position="23"/>
        <end position="148"/>
    </location>
</feature>
<dbReference type="Proteomes" id="UP001432027">
    <property type="component" value="Unassembled WGS sequence"/>
</dbReference>
<evidence type="ECO:0000256" key="2">
    <source>
        <dbReference type="ARBA" id="ARBA00010112"/>
    </source>
</evidence>
<proteinExistence type="inferred from homology"/>
<evidence type="ECO:0000256" key="3">
    <source>
        <dbReference type="ARBA" id="ARBA00022525"/>
    </source>
</evidence>